<feature type="chain" id="PRO_5012926329" description="Peptidoglycan binding-like domain-containing protein" evidence="1">
    <location>
        <begin position="16"/>
        <end position="139"/>
    </location>
</feature>
<name>E4YZS1_OIKDI</name>
<sequence length="139" mass="15296">MNGGILCFLLGSAVALKYRLSETSGKFNDATRISFTQFLNENTAGPDLPEDGRFSSKNIAVLQNFLMENGRLAVNDEWDSLVIGTLQGYLLKLGYYDMKPCGMFGHGTVKSFKTYLRDQGYIPKNAAITGSMDKTFVTG</sequence>
<dbReference type="AlphaFoldDB" id="E4YZS1"/>
<protein>
    <recommendedName>
        <fullName evidence="3">Peptidoglycan binding-like domain-containing protein</fullName>
    </recommendedName>
</protein>
<gene>
    <name evidence="2" type="ORF">GSOID_T00022990001</name>
</gene>
<organism evidence="2">
    <name type="scientific">Oikopleura dioica</name>
    <name type="common">Tunicate</name>
    <dbReference type="NCBI Taxonomy" id="34765"/>
    <lineage>
        <taxon>Eukaryota</taxon>
        <taxon>Metazoa</taxon>
        <taxon>Chordata</taxon>
        <taxon>Tunicata</taxon>
        <taxon>Appendicularia</taxon>
        <taxon>Copelata</taxon>
        <taxon>Oikopleuridae</taxon>
        <taxon>Oikopleura</taxon>
    </lineage>
</organism>
<dbReference type="EMBL" id="FN656189">
    <property type="protein sequence ID" value="CBY40949.1"/>
    <property type="molecule type" value="Genomic_DNA"/>
</dbReference>
<feature type="signal peptide" evidence="1">
    <location>
        <begin position="1"/>
        <end position="15"/>
    </location>
</feature>
<evidence type="ECO:0000256" key="1">
    <source>
        <dbReference type="SAM" id="SignalP"/>
    </source>
</evidence>
<accession>E4YZS1</accession>
<dbReference type="Proteomes" id="UP000011014">
    <property type="component" value="Unassembled WGS sequence"/>
</dbReference>
<evidence type="ECO:0000313" key="2">
    <source>
        <dbReference type="EMBL" id="CBY40949.1"/>
    </source>
</evidence>
<keyword evidence="1" id="KW-0732">Signal</keyword>
<reference evidence="2" key="1">
    <citation type="journal article" date="2010" name="Science">
        <title>Plasticity of animal genome architecture unmasked by rapid evolution of a pelagic tunicate.</title>
        <authorList>
            <person name="Denoeud F."/>
            <person name="Henriet S."/>
            <person name="Mungpakdee S."/>
            <person name="Aury J.M."/>
            <person name="Da Silva C."/>
            <person name="Brinkmann H."/>
            <person name="Mikhaleva J."/>
            <person name="Olsen L.C."/>
            <person name="Jubin C."/>
            <person name="Canestro C."/>
            <person name="Bouquet J.M."/>
            <person name="Danks G."/>
            <person name="Poulain J."/>
            <person name="Campsteijn C."/>
            <person name="Adamski M."/>
            <person name="Cross I."/>
            <person name="Yadetie F."/>
            <person name="Muffato M."/>
            <person name="Louis A."/>
            <person name="Butcher S."/>
            <person name="Tsagkogeorga G."/>
            <person name="Konrad A."/>
            <person name="Singh S."/>
            <person name="Jensen M.F."/>
            <person name="Cong E.H."/>
            <person name="Eikeseth-Otteraa H."/>
            <person name="Noel B."/>
            <person name="Anthouard V."/>
            <person name="Porcel B.M."/>
            <person name="Kachouri-Lafond R."/>
            <person name="Nishino A."/>
            <person name="Ugolini M."/>
            <person name="Chourrout P."/>
            <person name="Nishida H."/>
            <person name="Aasland R."/>
            <person name="Huzurbazar S."/>
            <person name="Westhof E."/>
            <person name="Delsuc F."/>
            <person name="Lehrach H."/>
            <person name="Reinhardt R."/>
            <person name="Weissenbach J."/>
            <person name="Roy S.W."/>
            <person name="Artiguenave F."/>
            <person name="Postlethwait J.H."/>
            <person name="Manak J.R."/>
            <person name="Thompson E.M."/>
            <person name="Jaillon O."/>
            <person name="Du Pasquier L."/>
            <person name="Boudinot P."/>
            <person name="Liberles D.A."/>
            <person name="Volff J.N."/>
            <person name="Philippe H."/>
            <person name="Lenhard B."/>
            <person name="Roest Crollius H."/>
            <person name="Wincker P."/>
            <person name="Chourrout D."/>
        </authorList>
    </citation>
    <scope>NUCLEOTIDE SEQUENCE [LARGE SCALE GENOMIC DNA]</scope>
</reference>
<feature type="non-terminal residue" evidence="2">
    <location>
        <position position="139"/>
    </location>
</feature>
<proteinExistence type="predicted"/>
<evidence type="ECO:0008006" key="3">
    <source>
        <dbReference type="Google" id="ProtNLM"/>
    </source>
</evidence>